<dbReference type="Gene3D" id="1.20.1260.10">
    <property type="match status" value="1"/>
</dbReference>
<dbReference type="GO" id="GO:0008199">
    <property type="term" value="F:ferric iron binding"/>
    <property type="evidence" value="ECO:0007669"/>
    <property type="project" value="InterPro"/>
</dbReference>
<dbReference type="AlphaFoldDB" id="A0A3Q7PGV1"/>
<dbReference type="GO" id="GO:0006879">
    <property type="term" value="P:intracellular iron ion homeostasis"/>
    <property type="evidence" value="ECO:0007669"/>
    <property type="project" value="UniProtKB-KW"/>
</dbReference>
<sequence>MKNYIQGKQLGCWVAVNCVAFYELNISDADADAYFMMTCYYDEESDAPVYVPFFQDQAEVKRAYAKQFIKYLKECQSKICLPVTKRPDIEYWGTDLQVIVIALEMEKELQKHLQELKSLASKNSETDLLKFLKKFLVKQKRNIKYLEYQHSYQKELERLTAEESTSEEPVEASGRGLTSEGKTASPPSL</sequence>
<dbReference type="InterPro" id="IPR009078">
    <property type="entry name" value="Ferritin-like_SF"/>
</dbReference>
<gene>
    <name evidence="13" type="primary">LOC112825473</name>
</gene>
<dbReference type="InterPro" id="IPR012347">
    <property type="entry name" value="Ferritin-like"/>
</dbReference>
<reference key="1">
    <citation type="submission" date="2019-01" db="UniProtKB">
        <authorList>
            <consortium name="RefSeq"/>
        </authorList>
    </citation>
    <scope>IDENTIFICATION</scope>
</reference>
<dbReference type="PANTHER" id="PTHR11431">
    <property type="entry name" value="FERRITIN"/>
    <property type="match status" value="1"/>
</dbReference>
<evidence type="ECO:0000256" key="4">
    <source>
        <dbReference type="ARBA" id="ARBA00023002"/>
    </source>
</evidence>
<evidence type="ECO:0000313" key="12">
    <source>
        <dbReference type="Proteomes" id="UP000286641"/>
    </source>
</evidence>
<evidence type="ECO:0000259" key="11">
    <source>
        <dbReference type="PROSITE" id="PS50905"/>
    </source>
</evidence>
<organism evidence="12 13">
    <name type="scientific">Callorhinus ursinus</name>
    <name type="common">Northern fur seal</name>
    <dbReference type="NCBI Taxonomy" id="34884"/>
    <lineage>
        <taxon>Eukaryota</taxon>
        <taxon>Metazoa</taxon>
        <taxon>Chordata</taxon>
        <taxon>Craniata</taxon>
        <taxon>Vertebrata</taxon>
        <taxon>Euteleostomi</taxon>
        <taxon>Mammalia</taxon>
        <taxon>Eutheria</taxon>
        <taxon>Laurasiatheria</taxon>
        <taxon>Carnivora</taxon>
        <taxon>Caniformia</taxon>
        <taxon>Pinnipedia</taxon>
        <taxon>Otariidae</taxon>
        <taxon>Callorhinus</taxon>
    </lineage>
</organism>
<dbReference type="Pfam" id="PF00210">
    <property type="entry name" value="Ferritin"/>
    <property type="match status" value="1"/>
</dbReference>
<dbReference type="InterPro" id="IPR009040">
    <property type="entry name" value="Ferritin-like_diiron"/>
</dbReference>
<dbReference type="GO" id="GO:0004322">
    <property type="term" value="F:ferroxidase activity"/>
    <property type="evidence" value="ECO:0007669"/>
    <property type="project" value="UniProtKB-EC"/>
</dbReference>
<keyword evidence="4" id="KW-0560">Oxidoreductase</keyword>
<comment type="function">
    <text evidence="9">Stores iron in a soluble, non-toxic, readily available form. Important for iron homeostasis. Iron is taken up in the ferrous form and deposited as ferric hydroxides after oxidation.</text>
</comment>
<keyword evidence="5 8" id="KW-0408">Iron</keyword>
<dbReference type="RefSeq" id="XP_025729327.1">
    <property type="nucleotide sequence ID" value="XM_025873542.1"/>
</dbReference>
<evidence type="ECO:0000256" key="6">
    <source>
        <dbReference type="ARBA" id="ARBA00025111"/>
    </source>
</evidence>
<evidence type="ECO:0000256" key="10">
    <source>
        <dbReference type="SAM" id="MobiDB-lite"/>
    </source>
</evidence>
<dbReference type="GO" id="GO:0005737">
    <property type="term" value="C:cytoplasm"/>
    <property type="evidence" value="ECO:0007669"/>
    <property type="project" value="TreeGrafter"/>
</dbReference>
<dbReference type="GO" id="GO:0008198">
    <property type="term" value="F:ferrous iron binding"/>
    <property type="evidence" value="ECO:0007669"/>
    <property type="project" value="TreeGrafter"/>
</dbReference>
<proteinExistence type="inferred from homology"/>
<evidence type="ECO:0000256" key="9">
    <source>
        <dbReference type="RuleBase" id="RU361145"/>
    </source>
</evidence>
<feature type="binding site" evidence="8">
    <location>
        <position position="139"/>
    </location>
    <ligand>
        <name>Fe cation</name>
        <dbReference type="ChEBI" id="CHEBI:24875"/>
        <label>1</label>
    </ligand>
</feature>
<feature type="region of interest" description="Disordered" evidence="10">
    <location>
        <begin position="157"/>
        <end position="189"/>
    </location>
</feature>
<dbReference type="GO" id="GO:0006826">
    <property type="term" value="P:iron ion transport"/>
    <property type="evidence" value="ECO:0007669"/>
    <property type="project" value="InterPro"/>
</dbReference>
<dbReference type="PANTHER" id="PTHR11431:SF54">
    <property type="entry name" value="FERRITIN"/>
    <property type="match status" value="1"/>
</dbReference>
<evidence type="ECO:0000313" key="13">
    <source>
        <dbReference type="RefSeq" id="XP_025729327.1"/>
    </source>
</evidence>
<protein>
    <recommendedName>
        <fullName evidence="9">Ferritin</fullName>
    </recommendedName>
</protein>
<feature type="binding site" evidence="8">
    <location>
        <position position="106"/>
    </location>
    <ligand>
        <name>Fe cation</name>
        <dbReference type="ChEBI" id="CHEBI:24875"/>
        <label>1</label>
    </ligand>
</feature>
<feature type="compositionally biased region" description="Polar residues" evidence="10">
    <location>
        <begin position="180"/>
        <end position="189"/>
    </location>
</feature>
<dbReference type="Proteomes" id="UP000286641">
    <property type="component" value="Unplaced"/>
</dbReference>
<evidence type="ECO:0000256" key="8">
    <source>
        <dbReference type="PIRSR" id="PIRSR601519-1"/>
    </source>
</evidence>
<dbReference type="InterPro" id="IPR001519">
    <property type="entry name" value="Ferritin"/>
</dbReference>
<evidence type="ECO:0000256" key="5">
    <source>
        <dbReference type="ARBA" id="ARBA00023004"/>
    </source>
</evidence>
<dbReference type="InParanoid" id="A0A3Q7PGV1"/>
<evidence type="ECO:0000256" key="7">
    <source>
        <dbReference type="ARBA" id="ARBA00047990"/>
    </source>
</evidence>
<evidence type="ECO:0000256" key="2">
    <source>
        <dbReference type="ARBA" id="ARBA00022434"/>
    </source>
</evidence>
<keyword evidence="3 8" id="KW-0479">Metal-binding</keyword>
<evidence type="ECO:0000256" key="3">
    <source>
        <dbReference type="ARBA" id="ARBA00022723"/>
    </source>
</evidence>
<feature type="domain" description="Ferritin-like diiron" evidence="11">
    <location>
        <begin position="10"/>
        <end position="157"/>
    </location>
</feature>
<keyword evidence="2 9" id="KW-0409">Iron storage</keyword>
<keyword evidence="12" id="KW-1185">Reference proteome</keyword>
<name>A0A3Q7PGV1_CALUR</name>
<accession>A0A3Q7PGV1</accession>
<evidence type="ECO:0000256" key="1">
    <source>
        <dbReference type="ARBA" id="ARBA00007513"/>
    </source>
</evidence>
<comment type="function">
    <text evidence="6">Stores iron in a soluble, non-toxic, readily available form. Important for iron homeostasis. Has ferroxidase activity. Iron is taken up in the ferrous form and deposited as ferric hydroxides after oxidation.</text>
</comment>
<comment type="catalytic activity">
    <reaction evidence="7">
        <text>4 Fe(2+) + O2 + 4 H(+) = 4 Fe(3+) + 2 H2O</text>
        <dbReference type="Rhea" id="RHEA:11148"/>
        <dbReference type="ChEBI" id="CHEBI:15377"/>
        <dbReference type="ChEBI" id="CHEBI:15378"/>
        <dbReference type="ChEBI" id="CHEBI:15379"/>
        <dbReference type="ChEBI" id="CHEBI:29033"/>
        <dbReference type="ChEBI" id="CHEBI:29034"/>
        <dbReference type="EC" id="1.16.3.1"/>
    </reaction>
</comment>
<comment type="similarity">
    <text evidence="1 9">Belongs to the ferritin family.</text>
</comment>
<reference evidence="13" key="2">
    <citation type="submission" date="2025-08" db="UniProtKB">
        <authorList>
            <consortium name="RefSeq"/>
        </authorList>
    </citation>
    <scope>IDENTIFICATION</scope>
    <source>
        <tissue evidence="13">Blood</tissue>
    </source>
</reference>
<dbReference type="PROSITE" id="PS50905">
    <property type="entry name" value="FERRITIN_LIKE"/>
    <property type="match status" value="1"/>
</dbReference>
<dbReference type="SUPFAM" id="SSF47240">
    <property type="entry name" value="Ferritin-like"/>
    <property type="match status" value="1"/>
</dbReference>
<dbReference type="InterPro" id="IPR008331">
    <property type="entry name" value="Ferritin_DPS_dom"/>
</dbReference>